<dbReference type="AlphaFoldDB" id="A0A8K0PKU9"/>
<feature type="compositionally biased region" description="Polar residues" evidence="1">
    <location>
        <begin position="160"/>
        <end position="173"/>
    </location>
</feature>
<feature type="region of interest" description="Disordered" evidence="1">
    <location>
        <begin position="333"/>
        <end position="602"/>
    </location>
</feature>
<feature type="compositionally biased region" description="Polar residues" evidence="1">
    <location>
        <begin position="47"/>
        <end position="56"/>
    </location>
</feature>
<organism evidence="2 3">
    <name type="scientific">Elsinoe batatas</name>
    <dbReference type="NCBI Taxonomy" id="2601811"/>
    <lineage>
        <taxon>Eukaryota</taxon>
        <taxon>Fungi</taxon>
        <taxon>Dikarya</taxon>
        <taxon>Ascomycota</taxon>
        <taxon>Pezizomycotina</taxon>
        <taxon>Dothideomycetes</taxon>
        <taxon>Dothideomycetidae</taxon>
        <taxon>Myriangiales</taxon>
        <taxon>Elsinoaceae</taxon>
        <taxon>Elsinoe</taxon>
    </lineage>
</organism>
<feature type="compositionally biased region" description="Acidic residues" evidence="1">
    <location>
        <begin position="493"/>
        <end position="508"/>
    </location>
</feature>
<dbReference type="Proteomes" id="UP000809789">
    <property type="component" value="Unassembled WGS sequence"/>
</dbReference>
<proteinExistence type="predicted"/>
<feature type="compositionally biased region" description="Polar residues" evidence="1">
    <location>
        <begin position="511"/>
        <end position="520"/>
    </location>
</feature>
<feature type="compositionally biased region" description="Low complexity" evidence="1">
    <location>
        <begin position="1"/>
        <end position="18"/>
    </location>
</feature>
<feature type="compositionally biased region" description="Low complexity" evidence="1">
    <location>
        <begin position="453"/>
        <end position="464"/>
    </location>
</feature>
<name>A0A8K0PKU9_9PEZI</name>
<comment type="caution">
    <text evidence="2">The sequence shown here is derived from an EMBL/GenBank/DDBJ whole genome shotgun (WGS) entry which is preliminary data.</text>
</comment>
<accession>A0A8K0PKU9</accession>
<feature type="compositionally biased region" description="Low complexity" evidence="1">
    <location>
        <begin position="57"/>
        <end position="71"/>
    </location>
</feature>
<gene>
    <name evidence="2" type="ORF">KVT40_000128</name>
</gene>
<feature type="compositionally biased region" description="Basic and acidic residues" evidence="1">
    <location>
        <begin position="410"/>
        <end position="452"/>
    </location>
</feature>
<evidence type="ECO:0000256" key="1">
    <source>
        <dbReference type="SAM" id="MobiDB-lite"/>
    </source>
</evidence>
<evidence type="ECO:0000313" key="3">
    <source>
        <dbReference type="Proteomes" id="UP000809789"/>
    </source>
</evidence>
<dbReference type="OrthoDB" id="10437142at2759"/>
<sequence length="629" mass="67542">MASKKAASKVPAKPNAKSNAKPPQAKVSKPVSGNPSGTAARRKQGARPTTSVSNIPASSAVGTTSSSAIAGQPREDVGRIFHFDKKTRGEQRRYEASRSTTRPPPIPQPQPQMVPATQRQISPHHSQRPVQSRPPIDNAGPGPLQNGPSGSRQATRRPIPSNSAPQPDIQQGHTSDHQPSRNSIDTALPASSSCSNQALGTSSPHLTESGEDPSNVHDTFDHMWNKYIEKPPRELPPSSVMYVDMRDILHCMRNSFGAKEIGIDASDDSGNKNTNNLYRLIGPTARSNPKVGKSLLATRSAGFIRSVAKAIRKNMDDYEAIADALMNGSVPGADDVVGSVESDHDNHDSAGAGSATHASRETQATAPPNFPQRSQEGDVRSSGEQQQAGATELLEDSGPADDNDPPQGQESDHERNGDDEDDKAKENRRASPDDRPIERRHCNDSDSDHDEAPAAASAAQQVDAGDPHEQGASSPRSDRQNEEGGENQQEGANEVDDDDGWNDIDDIPDLQNKSRPSQKPSTEHDEEIARQLQADLEKSSSDKATDKSILRLASPSHTSPAQTPTSPKQDSPTDVRGTKRSRPSSEEIGAAQPPVKRRDLGWSKMFDSAGRLRMLEGVSEQEGADEDGR</sequence>
<evidence type="ECO:0000313" key="2">
    <source>
        <dbReference type="EMBL" id="KAG8630988.1"/>
    </source>
</evidence>
<feature type="compositionally biased region" description="Polar residues" evidence="1">
    <location>
        <begin position="180"/>
        <end position="206"/>
    </location>
</feature>
<feature type="compositionally biased region" description="Polar residues" evidence="1">
    <location>
        <begin position="361"/>
        <end position="374"/>
    </location>
</feature>
<feature type="compositionally biased region" description="Basic and acidic residues" evidence="1">
    <location>
        <begin position="521"/>
        <end position="549"/>
    </location>
</feature>
<feature type="compositionally biased region" description="Polar residues" evidence="1">
    <location>
        <begin position="115"/>
        <end position="130"/>
    </location>
</feature>
<feature type="region of interest" description="Disordered" evidence="1">
    <location>
        <begin position="1"/>
        <end position="217"/>
    </location>
</feature>
<protein>
    <submittedName>
        <fullName evidence="2">Uncharacterized protein</fullName>
    </submittedName>
</protein>
<reference evidence="2" key="1">
    <citation type="submission" date="2021-07" db="EMBL/GenBank/DDBJ databases">
        <title>Elsinoe batatas strain:CRI-CJ2 Genome sequencing and assembly.</title>
        <authorList>
            <person name="Huang L."/>
        </authorList>
    </citation>
    <scope>NUCLEOTIDE SEQUENCE</scope>
    <source>
        <strain evidence="2">CRI-CJ2</strain>
    </source>
</reference>
<keyword evidence="3" id="KW-1185">Reference proteome</keyword>
<feature type="compositionally biased region" description="Pro residues" evidence="1">
    <location>
        <begin position="102"/>
        <end position="112"/>
    </location>
</feature>
<feature type="compositionally biased region" description="Polar residues" evidence="1">
    <location>
        <begin position="555"/>
        <end position="570"/>
    </location>
</feature>
<feature type="compositionally biased region" description="Basic and acidic residues" evidence="1">
    <location>
        <begin position="73"/>
        <end position="96"/>
    </location>
</feature>
<dbReference type="EMBL" id="JAESVG020000001">
    <property type="protein sequence ID" value="KAG8630988.1"/>
    <property type="molecule type" value="Genomic_DNA"/>
</dbReference>
<feature type="compositionally biased region" description="Acidic residues" evidence="1">
    <location>
        <begin position="393"/>
        <end position="404"/>
    </location>
</feature>